<dbReference type="Pfam" id="PF24608">
    <property type="entry name" value="PDDEXK_15"/>
    <property type="match status" value="1"/>
</dbReference>
<accession>A0ABT6FNR9</accession>
<dbReference type="InterPro" id="IPR056931">
    <property type="entry name" value="D14-like"/>
</dbReference>
<dbReference type="RefSeq" id="WP_277898650.1">
    <property type="nucleotide sequence ID" value="NZ_JAPMUA010000001.1"/>
</dbReference>
<reference evidence="1" key="1">
    <citation type="submission" date="2022-11" db="EMBL/GenBank/DDBJ databases">
        <title>High-quality draft genome sequence of Galbibacter sp. strain CMA-7.</title>
        <authorList>
            <person name="Wei L."/>
            <person name="Dong C."/>
            <person name="Shao Z."/>
        </authorList>
    </citation>
    <scope>NUCLEOTIDE SEQUENCE</scope>
    <source>
        <strain evidence="1">CMA-7</strain>
    </source>
</reference>
<gene>
    <name evidence="1" type="ORF">OSR52_03445</name>
</gene>
<comment type="caution">
    <text evidence="1">The sequence shown here is derived from an EMBL/GenBank/DDBJ whole genome shotgun (WGS) entry which is preliminary data.</text>
</comment>
<dbReference type="EMBL" id="JAPMUA010000001">
    <property type="protein sequence ID" value="MDG3584911.1"/>
    <property type="molecule type" value="Genomic_DNA"/>
</dbReference>
<protein>
    <submittedName>
        <fullName evidence="1">Uncharacterized protein</fullName>
    </submittedName>
</protein>
<dbReference type="Proteomes" id="UP001153642">
    <property type="component" value="Unassembled WGS sequence"/>
</dbReference>
<proteinExistence type="predicted"/>
<keyword evidence="2" id="KW-1185">Reference proteome</keyword>
<organism evidence="1 2">
    <name type="scientific">Galbibacter pacificus</name>
    <dbReference type="NCBI Taxonomy" id="2996052"/>
    <lineage>
        <taxon>Bacteria</taxon>
        <taxon>Pseudomonadati</taxon>
        <taxon>Bacteroidota</taxon>
        <taxon>Flavobacteriia</taxon>
        <taxon>Flavobacteriales</taxon>
        <taxon>Flavobacteriaceae</taxon>
        <taxon>Galbibacter</taxon>
    </lineage>
</organism>
<name>A0ABT6FNR9_9FLAO</name>
<sequence length="345" mass="39823">MIRLNQQLKRVEVKEFEIENQIVFNYFDNLPVSDRDEKLLKAIYIGVLALMEDRLSAFLSKTSNELGTELESLKMIFEMKKELFYKSAIKGNLAEDEVAEFLNQYFKDKRLKDKAYLTGNVQGKINRNKTGDIVCEIEGNEDLKIVIECKFDKSIKFGDIESKEIFTRRTDTAWSQLIEAQANRDSKVSLIVFDISLVDNSILKAFENVGYIPSIGFIAIIDSQKGDYSNLAIAYMLARDIVLNAKDVKVDKNILAILVNRIIKDINEISLVKNLVENNIENNKTILKQIKKSMLLLDFNQQYLNKFLEDGTLDKNDLLDFYMGEDVKDKYKIIEKEINENFNLS</sequence>
<evidence type="ECO:0000313" key="1">
    <source>
        <dbReference type="EMBL" id="MDG3584911.1"/>
    </source>
</evidence>
<evidence type="ECO:0000313" key="2">
    <source>
        <dbReference type="Proteomes" id="UP001153642"/>
    </source>
</evidence>